<dbReference type="OrthoDB" id="5751334at2"/>
<name>A0A2S0VRK9_9ALTE</name>
<gene>
    <name evidence="2" type="ORF">C2869_10500</name>
</gene>
<evidence type="ECO:0000313" key="3">
    <source>
        <dbReference type="Proteomes" id="UP000244441"/>
    </source>
</evidence>
<dbReference type="EMBL" id="CP026604">
    <property type="protein sequence ID" value="AWB66834.1"/>
    <property type="molecule type" value="Genomic_DNA"/>
</dbReference>
<accession>A0A2S0VRK9</accession>
<dbReference type="AlphaFoldDB" id="A0A2S0VRK9"/>
<evidence type="ECO:0000313" key="2">
    <source>
        <dbReference type="EMBL" id="AWB66834.1"/>
    </source>
</evidence>
<keyword evidence="1" id="KW-0175">Coiled coil</keyword>
<sequence length="489" mass="57094">MLLDSASPKKNNIKPWQDTKVELAPQSSHISRQFSDILATYKKLTDESVDFFSGYKSDYQQLNDINRTLRQNQLLLNQIKAQHKGKLRAAASPSKIPVKSVARLEQQVLDLKKQYRNLNQRLNQAKQQRWYMLDKIVRKMLTLLISNKSATQLLGTILLSAPLPEEKVRCSRNERYKPLYIAALVTTFFQHIQADYTFEDDYIREVMDALDADIPKEEQSDYKEDILAPLISAMLLQTIGSYAPEAENIFRGDRFRALNKEERKLLNKITKQKSLEYIQLALGVPEQKFVSRQESELYQFQQTKRLQFMQSLILHRDKSDYELRDLMQIPMVYTSYLLSTKPEFEYDTTIKAYQTIEMAITRKLYFSDYAKRFLNLVGRFPLGCGIYFYSEDTNTVEKAIVCSLQPEHADEPVCKQITRYQMQSLSHSEIVVSRKNNVFFPTQSTKQTGRALQAFLKTHKTPIWNANEVWDVQVPSSRFWSKDGQCRYV</sequence>
<protein>
    <submittedName>
        <fullName evidence="2">Uncharacterized protein</fullName>
    </submittedName>
</protein>
<proteinExistence type="predicted"/>
<feature type="coiled-coil region" evidence="1">
    <location>
        <begin position="101"/>
        <end position="128"/>
    </location>
</feature>
<dbReference type="KEGG" id="cate:C2869_10500"/>
<organism evidence="2 3">
    <name type="scientific">Saccharobesus litoralis</name>
    <dbReference type="NCBI Taxonomy" id="2172099"/>
    <lineage>
        <taxon>Bacteria</taxon>
        <taxon>Pseudomonadati</taxon>
        <taxon>Pseudomonadota</taxon>
        <taxon>Gammaproteobacteria</taxon>
        <taxon>Alteromonadales</taxon>
        <taxon>Alteromonadaceae</taxon>
        <taxon>Saccharobesus</taxon>
    </lineage>
</organism>
<reference evidence="2 3" key="1">
    <citation type="submission" date="2018-01" db="EMBL/GenBank/DDBJ databases">
        <title>Genome sequence of a Cantenovulum-like bacteria.</title>
        <authorList>
            <person name="Tan W.R."/>
            <person name="Lau N.-S."/>
            <person name="Go F."/>
            <person name="Amirul A.-A.A."/>
        </authorList>
    </citation>
    <scope>NUCLEOTIDE SEQUENCE [LARGE SCALE GENOMIC DNA]</scope>
    <source>
        <strain evidence="2 3">CCB-QB4</strain>
    </source>
</reference>
<dbReference type="Proteomes" id="UP000244441">
    <property type="component" value="Chromosome"/>
</dbReference>
<dbReference type="RefSeq" id="WP_108602890.1">
    <property type="nucleotide sequence ID" value="NZ_CP026604.1"/>
</dbReference>
<evidence type="ECO:0000256" key="1">
    <source>
        <dbReference type="SAM" id="Coils"/>
    </source>
</evidence>
<keyword evidence="3" id="KW-1185">Reference proteome</keyword>